<keyword evidence="8" id="KW-0963">Cytoplasm</keyword>
<keyword evidence="12" id="KW-0378">Hydrolase</keyword>
<evidence type="ECO:0000256" key="21">
    <source>
        <dbReference type="RuleBase" id="RU003971"/>
    </source>
</evidence>
<evidence type="ECO:0000256" key="9">
    <source>
        <dbReference type="ARBA" id="ARBA00022553"/>
    </source>
</evidence>
<keyword evidence="19" id="KW-0137">Centromere</keyword>
<evidence type="ECO:0000256" key="1">
    <source>
        <dbReference type="ARBA" id="ARBA00004123"/>
    </source>
</evidence>
<dbReference type="GO" id="GO:0005634">
    <property type="term" value="C:nucleus"/>
    <property type="evidence" value="ECO:0007669"/>
    <property type="project" value="UniProtKB-SubCell"/>
</dbReference>
<keyword evidence="27" id="KW-1185">Reference proteome</keyword>
<evidence type="ECO:0000256" key="10">
    <source>
        <dbReference type="ARBA" id="ARBA00022670"/>
    </source>
</evidence>
<keyword evidence="16 22" id="KW-0175">Coiled coil</keyword>
<proteinExistence type="inferred from homology"/>
<feature type="region of interest" description="Disordered" evidence="23">
    <location>
        <begin position="1"/>
        <end position="33"/>
    </location>
</feature>
<evidence type="ECO:0000259" key="25">
    <source>
        <dbReference type="PROSITE" id="PS50208"/>
    </source>
</evidence>
<organism evidence="26 27">
    <name type="scientific">Channa striata</name>
    <name type="common">Snakehead murrel</name>
    <name type="synonym">Ophicephalus striatus</name>
    <dbReference type="NCBI Taxonomy" id="64152"/>
    <lineage>
        <taxon>Eukaryota</taxon>
        <taxon>Metazoa</taxon>
        <taxon>Chordata</taxon>
        <taxon>Craniata</taxon>
        <taxon>Vertebrata</taxon>
        <taxon>Euteleostomi</taxon>
        <taxon>Actinopterygii</taxon>
        <taxon>Neopterygii</taxon>
        <taxon>Teleostei</taxon>
        <taxon>Neoteleostei</taxon>
        <taxon>Acanthomorphata</taxon>
        <taxon>Anabantaria</taxon>
        <taxon>Anabantiformes</taxon>
        <taxon>Channoidei</taxon>
        <taxon>Channidae</taxon>
        <taxon>Channa</taxon>
    </lineage>
</organism>
<dbReference type="Pfam" id="PF13097">
    <property type="entry name" value="CENP-U"/>
    <property type="match status" value="1"/>
</dbReference>
<keyword evidence="14" id="KW-0832">Ubl conjugation</keyword>
<dbReference type="FunFam" id="3.40.50.1460:FF:000001">
    <property type="entry name" value="Caspase-3 preproprotein"/>
    <property type="match status" value="1"/>
</dbReference>
<dbReference type="EMBL" id="JAUPFM010000006">
    <property type="protein sequence ID" value="KAK2849536.1"/>
    <property type="molecule type" value="Genomic_DNA"/>
</dbReference>
<comment type="similarity">
    <text evidence="4 21">Belongs to the peptidase C14A family.</text>
</comment>
<dbReference type="PANTHER" id="PTHR32222:SF1">
    <property type="entry name" value="CENTROMERE PROTEIN U"/>
    <property type="match status" value="1"/>
</dbReference>
<evidence type="ECO:0000256" key="6">
    <source>
        <dbReference type="ARBA" id="ARBA00016402"/>
    </source>
</evidence>
<feature type="compositionally biased region" description="Low complexity" evidence="23">
    <location>
        <begin position="155"/>
        <end position="166"/>
    </location>
</feature>
<evidence type="ECO:0000256" key="12">
    <source>
        <dbReference type="ARBA" id="ARBA00022801"/>
    </source>
</evidence>
<keyword evidence="15" id="KW-0007">Acetylation</keyword>
<dbReference type="GO" id="GO:0006508">
    <property type="term" value="P:proteolysis"/>
    <property type="evidence" value="ECO:0007669"/>
    <property type="project" value="UniProtKB-KW"/>
</dbReference>
<evidence type="ECO:0000256" key="15">
    <source>
        <dbReference type="ARBA" id="ARBA00022990"/>
    </source>
</evidence>
<dbReference type="Gene3D" id="3.40.50.1460">
    <property type="match status" value="1"/>
</dbReference>
<dbReference type="InterPro" id="IPR033139">
    <property type="entry name" value="Caspase_cys_AS"/>
</dbReference>
<keyword evidence="11" id="KW-0053">Apoptosis</keyword>
<evidence type="ECO:0000256" key="8">
    <source>
        <dbReference type="ARBA" id="ARBA00022490"/>
    </source>
</evidence>
<dbReference type="GO" id="GO:0097194">
    <property type="term" value="P:execution phase of apoptosis"/>
    <property type="evidence" value="ECO:0007669"/>
    <property type="project" value="UniProtKB-ARBA"/>
</dbReference>
<dbReference type="InterPro" id="IPR016129">
    <property type="entry name" value="Caspase_his_AS"/>
</dbReference>
<comment type="similarity">
    <text evidence="5">Belongs to the CENP-U/AME1 family.</text>
</comment>
<evidence type="ECO:0000256" key="11">
    <source>
        <dbReference type="ARBA" id="ARBA00022703"/>
    </source>
</evidence>
<dbReference type="InterPro" id="IPR011600">
    <property type="entry name" value="Pept_C14_caspase"/>
</dbReference>
<keyword evidence="18" id="KW-0539">Nucleus</keyword>
<sequence length="718" mass="80354">MSGKKRRGAKVLALPQDGRQKAPPTDQSDLSNLSTIDKASFLEGLQINYGNPLHSTAMEEDLNVLQEACVGKEKGGRKGAPQTLKITGKPRGTAAKRKQTETGGEIEKEGEKRKRSGKPVNRENSAKTSSAGQKAAVRPVKNKQMKDEKNRKPKSGSGNSSSPQSQEESEPDAEQQKRRKVLSSEEEVDEDTSWNPSPKKAKVISLGKTRKSLSDRSTCRKSSSGSSSADPDNNAEQRKKRHGYQGKTDLEVVLDAFLDFCDQYRESVESTAVKQSVDSFSNNVKAQFLEKISSYKDFRVLKRENAKVGSLIRKKTQKLVDAKNELMRAERQVWLMQKEKAELKLRLADLRRGHAFLRDIRELNRKYLDYREKHPKEKEMYGTSSLPALIVETKYREFIELVKVLSRDRVTQKVCRNMAEFHDGDKHGGGDTVDALGIGFGKKSNPAPASGSKTAEKKESVPKSSVKATDSDPHRYKMDYPRLGTCLIINNKNFHRSTGMSTRNGTDVDADLAKKTFTDLGYDVRVFTDQTMKQMSKLLSDVSKEDHRQSASFVCVLLSHGDEGVIYGTDGPEKFENLTKYFKGHVCMSLVGKPKLFFIQACRGSQLDVGADIETDAVEEEKSERIPVEADFLYGYSTAPGYYSWRNTFSGSWFIQSFCEMLAMYKGKLDLMQIMTRVNHTVASKFESSSNLPGFSGKKQIPCIISMLTKDLYFPGQS</sequence>
<dbReference type="SUPFAM" id="SSF52129">
    <property type="entry name" value="Caspase-like"/>
    <property type="match status" value="1"/>
</dbReference>
<feature type="coiled-coil region" evidence="22">
    <location>
        <begin position="312"/>
        <end position="346"/>
    </location>
</feature>
<dbReference type="SMART" id="SM00115">
    <property type="entry name" value="CASc"/>
    <property type="match status" value="1"/>
</dbReference>
<evidence type="ECO:0000313" key="26">
    <source>
        <dbReference type="EMBL" id="KAK2849536.1"/>
    </source>
</evidence>
<dbReference type="InterPro" id="IPR015917">
    <property type="entry name" value="Pept_C14A"/>
</dbReference>
<comment type="subcellular location">
    <subcellularLocation>
        <location evidence="3">Chromosome</location>
        <location evidence="3">Centromere</location>
    </subcellularLocation>
    <subcellularLocation>
        <location evidence="2">Cytoplasm</location>
    </subcellularLocation>
    <subcellularLocation>
        <location evidence="1">Nucleus</location>
    </subcellularLocation>
</comment>
<dbReference type="PROSITE" id="PS50208">
    <property type="entry name" value="CASPASE_P20"/>
    <property type="match status" value="1"/>
</dbReference>
<evidence type="ECO:0000256" key="20">
    <source>
        <dbReference type="ARBA" id="ARBA00031456"/>
    </source>
</evidence>
<dbReference type="GO" id="GO:0000775">
    <property type="term" value="C:chromosome, centromeric region"/>
    <property type="evidence" value="ECO:0007669"/>
    <property type="project" value="UniProtKB-SubCell"/>
</dbReference>
<dbReference type="GO" id="GO:0004197">
    <property type="term" value="F:cysteine-type endopeptidase activity"/>
    <property type="evidence" value="ECO:0007669"/>
    <property type="project" value="InterPro"/>
</dbReference>
<comment type="caution">
    <text evidence="26">The sequence shown here is derived from an EMBL/GenBank/DDBJ whole genome shotgun (WGS) entry which is preliminary data.</text>
</comment>
<evidence type="ECO:0000256" key="16">
    <source>
        <dbReference type="ARBA" id="ARBA00023054"/>
    </source>
</evidence>
<evidence type="ECO:0000256" key="18">
    <source>
        <dbReference type="ARBA" id="ARBA00023242"/>
    </source>
</evidence>
<dbReference type="InterPro" id="IPR002138">
    <property type="entry name" value="Pept_C14_p10"/>
</dbReference>
<reference evidence="26" key="1">
    <citation type="submission" date="2023-07" db="EMBL/GenBank/DDBJ databases">
        <title>Chromosome-level Genome Assembly of Striped Snakehead (Channa striata).</title>
        <authorList>
            <person name="Liu H."/>
        </authorList>
    </citation>
    <scope>NUCLEOTIDE SEQUENCE</scope>
    <source>
        <strain evidence="26">Gz</strain>
        <tissue evidence="26">Muscle</tissue>
    </source>
</reference>
<dbReference type="PRINTS" id="PR00376">
    <property type="entry name" value="IL1BCENZYME"/>
</dbReference>
<dbReference type="InterPro" id="IPR029030">
    <property type="entry name" value="Caspase-like_dom_sf"/>
</dbReference>
<dbReference type="Proteomes" id="UP001187415">
    <property type="component" value="Unassembled WGS sequence"/>
</dbReference>
<evidence type="ECO:0000313" key="27">
    <source>
        <dbReference type="Proteomes" id="UP001187415"/>
    </source>
</evidence>
<dbReference type="AlphaFoldDB" id="A0AA88N5D4"/>
<keyword evidence="9" id="KW-0597">Phosphoprotein</keyword>
<keyword evidence="17" id="KW-0865">Zymogen</keyword>
<dbReference type="InterPro" id="IPR001309">
    <property type="entry name" value="Pept_C14_p20"/>
</dbReference>
<feature type="region of interest" description="Disordered" evidence="23">
    <location>
        <begin position="439"/>
        <end position="474"/>
    </location>
</feature>
<evidence type="ECO:0000256" key="14">
    <source>
        <dbReference type="ARBA" id="ARBA00022843"/>
    </source>
</evidence>
<dbReference type="PANTHER" id="PTHR32222">
    <property type="entry name" value="CENTROMERE PROTEIN U"/>
    <property type="match status" value="1"/>
</dbReference>
<keyword evidence="10" id="KW-0645">Protease</keyword>
<evidence type="ECO:0000256" key="7">
    <source>
        <dbReference type="ARBA" id="ARBA00022454"/>
    </source>
</evidence>
<keyword evidence="7" id="KW-0158">Chromosome</keyword>
<dbReference type="GO" id="GO:0051604">
    <property type="term" value="P:protein maturation"/>
    <property type="evidence" value="ECO:0007669"/>
    <property type="project" value="UniProtKB-ARBA"/>
</dbReference>
<evidence type="ECO:0000256" key="23">
    <source>
        <dbReference type="SAM" id="MobiDB-lite"/>
    </source>
</evidence>
<feature type="region of interest" description="Disordered" evidence="23">
    <location>
        <begin position="72"/>
        <end position="244"/>
    </location>
</feature>
<evidence type="ECO:0000256" key="19">
    <source>
        <dbReference type="ARBA" id="ARBA00023328"/>
    </source>
</evidence>
<dbReference type="PROSITE" id="PS50207">
    <property type="entry name" value="CASPASE_P10"/>
    <property type="match status" value="1"/>
</dbReference>
<dbReference type="PROSITE" id="PS01121">
    <property type="entry name" value="CASPASE_HIS"/>
    <property type="match status" value="1"/>
</dbReference>
<dbReference type="PROSITE" id="PS01122">
    <property type="entry name" value="CASPASE_CYS"/>
    <property type="match status" value="1"/>
</dbReference>
<feature type="domain" description="Caspase family p10" evidence="24">
    <location>
        <begin position="622"/>
        <end position="716"/>
    </location>
</feature>
<evidence type="ECO:0000256" key="3">
    <source>
        <dbReference type="ARBA" id="ARBA00004584"/>
    </source>
</evidence>
<protein>
    <recommendedName>
        <fullName evidence="6">Centromere protein U</fullName>
    </recommendedName>
    <alternativeName>
        <fullName evidence="20">MLF1-interacting protein</fullName>
    </alternativeName>
</protein>
<name>A0AA88N5D4_CHASR</name>
<dbReference type="FunFam" id="3.30.70.1470:FF:000002">
    <property type="entry name" value="Caspase-3"/>
    <property type="match status" value="1"/>
</dbReference>
<evidence type="ECO:0000256" key="13">
    <source>
        <dbReference type="ARBA" id="ARBA00022807"/>
    </source>
</evidence>
<evidence type="ECO:0000259" key="24">
    <source>
        <dbReference type="PROSITE" id="PS50207"/>
    </source>
</evidence>
<dbReference type="Pfam" id="PF00656">
    <property type="entry name" value="Peptidase_C14"/>
    <property type="match status" value="1"/>
</dbReference>
<accession>A0AA88N5D4</accession>
<evidence type="ECO:0000256" key="17">
    <source>
        <dbReference type="ARBA" id="ARBA00023145"/>
    </source>
</evidence>
<dbReference type="CDD" id="cd00032">
    <property type="entry name" value="CASc"/>
    <property type="match status" value="1"/>
</dbReference>
<evidence type="ECO:0000256" key="2">
    <source>
        <dbReference type="ARBA" id="ARBA00004496"/>
    </source>
</evidence>
<feature type="domain" description="Caspase family p20" evidence="25">
    <location>
        <begin position="482"/>
        <end position="606"/>
    </location>
</feature>
<dbReference type="InterPro" id="IPR025214">
    <property type="entry name" value="CENP-U"/>
</dbReference>
<evidence type="ECO:0000256" key="4">
    <source>
        <dbReference type="ARBA" id="ARBA00010134"/>
    </source>
</evidence>
<evidence type="ECO:0000256" key="22">
    <source>
        <dbReference type="SAM" id="Coils"/>
    </source>
</evidence>
<dbReference type="GO" id="GO:0005737">
    <property type="term" value="C:cytoplasm"/>
    <property type="evidence" value="ECO:0007669"/>
    <property type="project" value="UniProtKB-SubCell"/>
</dbReference>
<keyword evidence="13" id="KW-0788">Thiol protease</keyword>
<evidence type="ECO:0000256" key="5">
    <source>
        <dbReference type="ARBA" id="ARBA00010440"/>
    </source>
</evidence>
<gene>
    <name evidence="26" type="ORF">Q5P01_009370</name>
</gene>